<dbReference type="AlphaFoldDB" id="A0A6G0XLJ2"/>
<name>A0A6G0XLJ2_APHCR</name>
<keyword evidence="1" id="KW-0472">Membrane</keyword>
<organism evidence="2 3">
    <name type="scientific">Aphis craccivora</name>
    <name type="common">Cowpea aphid</name>
    <dbReference type="NCBI Taxonomy" id="307492"/>
    <lineage>
        <taxon>Eukaryota</taxon>
        <taxon>Metazoa</taxon>
        <taxon>Ecdysozoa</taxon>
        <taxon>Arthropoda</taxon>
        <taxon>Hexapoda</taxon>
        <taxon>Insecta</taxon>
        <taxon>Pterygota</taxon>
        <taxon>Neoptera</taxon>
        <taxon>Paraneoptera</taxon>
        <taxon>Hemiptera</taxon>
        <taxon>Sternorrhyncha</taxon>
        <taxon>Aphidomorpha</taxon>
        <taxon>Aphidoidea</taxon>
        <taxon>Aphididae</taxon>
        <taxon>Aphidini</taxon>
        <taxon>Aphis</taxon>
        <taxon>Aphis</taxon>
    </lineage>
</organism>
<sequence length="142" mass="16170">MCRNLIKPKTGLDYRLLGKWIPLCCALGAVWITIIYYRRLYLWKILITYEELCIKFSSKLINISFKIMNVTSSSSLSEIDDTDSDPDFLLEGSNSSLAVSSMDDSLNETCEAVFDKKLKKKKKECTTNLAYETDDDTPAQTN</sequence>
<keyword evidence="1" id="KW-0812">Transmembrane</keyword>
<gene>
    <name evidence="2" type="ORF">FWK35_00022734</name>
</gene>
<feature type="transmembrane region" description="Helical" evidence="1">
    <location>
        <begin position="20"/>
        <end position="37"/>
    </location>
</feature>
<evidence type="ECO:0000313" key="2">
    <source>
        <dbReference type="EMBL" id="KAF0741228.1"/>
    </source>
</evidence>
<protein>
    <submittedName>
        <fullName evidence="2">Uncharacterized protein</fullName>
    </submittedName>
</protein>
<evidence type="ECO:0000256" key="1">
    <source>
        <dbReference type="SAM" id="Phobius"/>
    </source>
</evidence>
<comment type="caution">
    <text evidence="2">The sequence shown here is derived from an EMBL/GenBank/DDBJ whole genome shotgun (WGS) entry which is preliminary data.</text>
</comment>
<keyword evidence="3" id="KW-1185">Reference proteome</keyword>
<dbReference type="EMBL" id="VUJU01007729">
    <property type="protein sequence ID" value="KAF0741228.1"/>
    <property type="molecule type" value="Genomic_DNA"/>
</dbReference>
<evidence type="ECO:0000313" key="3">
    <source>
        <dbReference type="Proteomes" id="UP000478052"/>
    </source>
</evidence>
<accession>A0A6G0XLJ2</accession>
<dbReference type="Proteomes" id="UP000478052">
    <property type="component" value="Unassembled WGS sequence"/>
</dbReference>
<reference evidence="2 3" key="1">
    <citation type="submission" date="2019-08" db="EMBL/GenBank/DDBJ databases">
        <title>Whole genome of Aphis craccivora.</title>
        <authorList>
            <person name="Voronova N.V."/>
            <person name="Shulinski R.S."/>
            <person name="Bandarenka Y.V."/>
            <person name="Zhorov D.G."/>
            <person name="Warner D."/>
        </authorList>
    </citation>
    <scope>NUCLEOTIDE SEQUENCE [LARGE SCALE GENOMIC DNA]</scope>
    <source>
        <strain evidence="2">180601</strain>
        <tissue evidence="2">Whole Body</tissue>
    </source>
</reference>
<proteinExistence type="predicted"/>
<keyword evidence="1" id="KW-1133">Transmembrane helix</keyword>